<keyword evidence="2" id="KW-1185">Reference proteome</keyword>
<sequence>MTRCLTSSQLASNNRLRGIREQPSDTRYGIFRPQLQKLKQLLSDFKAMVLLPEGDCDSADEDMNHKQDLPDSPMSAETRGYLRVDCNSIEGLQACKAVLLALEAAASSLGLAPAPRQYRQGFSANYAAIFAGHARCYRADVLEAALASHKVRETCVNGVRYPFPSQLLENGAALRRAWAALAEAICKSNLEALRACGGLQSLICWWPGAADQQGHWEDLRVAVHVLDEAWAAWENCYITELIRVEEEARRPLRAAIAAAKQVDGLSGNMDSDAIKCIDQMVSALAHLNTIANPQGKGRGDLDGRVLRAALAWLELEEGPNAGTCTNLLDNAGARSLVQNVAGRIVDAFLKCLDYLCHLEPHLFKVDPWLGRNAGLAERLLDLEEQWELGERLLMDTSGFGSLLQLASTLEAFSGSSEAFRAMLEECDAELFMVLPRLVWLCALQPSSGGRQVLGQMLPCLRFNEDEESLDNDHLAGLRALFTTFCEGLLQWMHASRPSLAAFPAEQHAQTETSWAVAEAACLQRLLFQAAVAGPADCSKAAQEVLLEARSAAAFSMSGSPCSDQEGLFEQLETLLRELEGWSLKLQRHCPQDWNCLSSVLVGSIHPAAVLPQPATAENQAFQV</sequence>
<dbReference type="AlphaFoldDB" id="A0A813DI42"/>
<evidence type="ECO:0000313" key="2">
    <source>
        <dbReference type="Proteomes" id="UP000654075"/>
    </source>
</evidence>
<gene>
    <name evidence="1" type="ORF">PGLA1383_LOCUS4605</name>
</gene>
<evidence type="ECO:0000313" key="1">
    <source>
        <dbReference type="EMBL" id="CAE8585701.1"/>
    </source>
</evidence>
<reference evidence="1" key="1">
    <citation type="submission" date="2021-02" db="EMBL/GenBank/DDBJ databases">
        <authorList>
            <person name="Dougan E. K."/>
            <person name="Rhodes N."/>
            <person name="Thang M."/>
            <person name="Chan C."/>
        </authorList>
    </citation>
    <scope>NUCLEOTIDE SEQUENCE</scope>
</reference>
<organism evidence="1 2">
    <name type="scientific">Polarella glacialis</name>
    <name type="common">Dinoflagellate</name>
    <dbReference type="NCBI Taxonomy" id="89957"/>
    <lineage>
        <taxon>Eukaryota</taxon>
        <taxon>Sar</taxon>
        <taxon>Alveolata</taxon>
        <taxon>Dinophyceae</taxon>
        <taxon>Suessiales</taxon>
        <taxon>Suessiaceae</taxon>
        <taxon>Polarella</taxon>
    </lineage>
</organism>
<comment type="caution">
    <text evidence="1">The sequence shown here is derived from an EMBL/GenBank/DDBJ whole genome shotgun (WGS) entry which is preliminary data.</text>
</comment>
<accession>A0A813DI42</accession>
<dbReference type="EMBL" id="CAJNNV010001737">
    <property type="protein sequence ID" value="CAE8585701.1"/>
    <property type="molecule type" value="Genomic_DNA"/>
</dbReference>
<proteinExistence type="predicted"/>
<protein>
    <submittedName>
        <fullName evidence="1">Uncharacterized protein</fullName>
    </submittedName>
</protein>
<dbReference type="Proteomes" id="UP000654075">
    <property type="component" value="Unassembled WGS sequence"/>
</dbReference>
<name>A0A813DI42_POLGL</name>